<dbReference type="CDD" id="cd00038">
    <property type="entry name" value="CAP_ED"/>
    <property type="match status" value="1"/>
</dbReference>
<evidence type="ECO:0000256" key="6">
    <source>
        <dbReference type="ARBA" id="ARBA00023136"/>
    </source>
</evidence>
<keyword evidence="8" id="KW-0407">Ion channel</keyword>
<keyword evidence="5" id="KW-0406">Ion transport</keyword>
<dbReference type="EMBL" id="AP028679">
    <property type="protein sequence ID" value="BEQ13021.1"/>
    <property type="molecule type" value="Genomic_DNA"/>
</dbReference>
<evidence type="ECO:0000259" key="9">
    <source>
        <dbReference type="PROSITE" id="PS50042"/>
    </source>
</evidence>
<keyword evidence="4" id="KW-1133">Transmembrane helix</keyword>
<dbReference type="InterPro" id="IPR000595">
    <property type="entry name" value="cNMP-bd_dom"/>
</dbReference>
<protein>
    <recommendedName>
        <fullName evidence="9">Cyclic nucleotide-binding domain-containing protein</fullName>
    </recommendedName>
</protein>
<accession>A0AAU9E798</accession>
<evidence type="ECO:0000256" key="3">
    <source>
        <dbReference type="ARBA" id="ARBA00022692"/>
    </source>
</evidence>
<dbReference type="Pfam" id="PF00027">
    <property type="entry name" value="cNMP_binding"/>
    <property type="match status" value="1"/>
</dbReference>
<feature type="domain" description="Cyclic nucleotide-binding" evidence="9">
    <location>
        <begin position="12"/>
        <end position="132"/>
    </location>
</feature>
<name>A0AAU9E798_9BACT</name>
<dbReference type="GO" id="GO:0044877">
    <property type="term" value="F:protein-containing complex binding"/>
    <property type="evidence" value="ECO:0007669"/>
    <property type="project" value="TreeGrafter"/>
</dbReference>
<dbReference type="Gene3D" id="2.60.120.10">
    <property type="entry name" value="Jelly Rolls"/>
    <property type="match status" value="1"/>
</dbReference>
<dbReference type="InterPro" id="IPR014710">
    <property type="entry name" value="RmlC-like_jellyroll"/>
</dbReference>
<dbReference type="GO" id="GO:0016020">
    <property type="term" value="C:membrane"/>
    <property type="evidence" value="ECO:0007669"/>
    <property type="project" value="UniProtKB-SubCell"/>
</dbReference>
<dbReference type="PROSITE" id="PS50042">
    <property type="entry name" value="CNMP_BINDING_3"/>
    <property type="match status" value="1"/>
</dbReference>
<dbReference type="PANTHER" id="PTHR45638">
    <property type="entry name" value="CYCLIC NUCLEOTIDE-GATED CATION CHANNEL SUBUNIT A"/>
    <property type="match status" value="1"/>
</dbReference>
<dbReference type="GO" id="GO:0005221">
    <property type="term" value="F:intracellularly cyclic nucleotide-activated monoatomic cation channel activity"/>
    <property type="evidence" value="ECO:0007669"/>
    <property type="project" value="InterPro"/>
</dbReference>
<reference evidence="11" key="1">
    <citation type="journal article" date="2023" name="Arch. Microbiol.">
        <title>Desulfoferula mesophilus gen. nov. sp. nov., a mesophilic sulfate-reducing bacterium isolated from a brackish lake sediment.</title>
        <authorList>
            <person name="Watanabe T."/>
            <person name="Yabe T."/>
            <person name="Tsuji J.M."/>
            <person name="Fukui M."/>
        </authorList>
    </citation>
    <scope>NUCLEOTIDE SEQUENCE [LARGE SCALE GENOMIC DNA]</scope>
    <source>
        <strain evidence="11">12FAK</strain>
    </source>
</reference>
<keyword evidence="3" id="KW-0812">Transmembrane</keyword>
<evidence type="ECO:0000313" key="11">
    <source>
        <dbReference type="Proteomes" id="UP001366166"/>
    </source>
</evidence>
<dbReference type="KEGG" id="dmp:FAK_00870"/>
<evidence type="ECO:0000313" key="10">
    <source>
        <dbReference type="EMBL" id="BEQ13021.1"/>
    </source>
</evidence>
<comment type="subcellular location">
    <subcellularLocation>
        <location evidence="1">Membrane</location>
        <topology evidence="1">Multi-pass membrane protein</topology>
    </subcellularLocation>
</comment>
<evidence type="ECO:0000256" key="2">
    <source>
        <dbReference type="ARBA" id="ARBA00022448"/>
    </source>
</evidence>
<dbReference type="PROSITE" id="PS00889">
    <property type="entry name" value="CNMP_BINDING_2"/>
    <property type="match status" value="1"/>
</dbReference>
<keyword evidence="2" id="KW-0813">Transport</keyword>
<dbReference type="RefSeq" id="WP_338604198.1">
    <property type="nucleotide sequence ID" value="NZ_AP028679.1"/>
</dbReference>
<dbReference type="Proteomes" id="UP001366166">
    <property type="component" value="Chromosome"/>
</dbReference>
<dbReference type="InterPro" id="IPR018490">
    <property type="entry name" value="cNMP-bd_dom_sf"/>
</dbReference>
<gene>
    <name evidence="10" type="ORF">FAK_00870</name>
</gene>
<proteinExistence type="predicted"/>
<keyword evidence="7" id="KW-1071">Ligand-gated ion channel</keyword>
<keyword evidence="6" id="KW-0472">Membrane</keyword>
<evidence type="ECO:0000256" key="5">
    <source>
        <dbReference type="ARBA" id="ARBA00023065"/>
    </source>
</evidence>
<keyword evidence="11" id="KW-1185">Reference proteome</keyword>
<organism evidence="10 11">
    <name type="scientific">Desulfoferula mesophila</name>
    <dbReference type="NCBI Taxonomy" id="3058419"/>
    <lineage>
        <taxon>Bacteria</taxon>
        <taxon>Pseudomonadati</taxon>
        <taxon>Thermodesulfobacteriota</taxon>
        <taxon>Desulfarculia</taxon>
        <taxon>Desulfarculales</taxon>
        <taxon>Desulfarculaceae</taxon>
        <taxon>Desulfoferula</taxon>
    </lineage>
</organism>
<dbReference type="PANTHER" id="PTHR45638:SF11">
    <property type="entry name" value="CYCLIC NUCLEOTIDE-GATED CATION CHANNEL SUBUNIT A"/>
    <property type="match status" value="1"/>
</dbReference>
<evidence type="ECO:0000256" key="8">
    <source>
        <dbReference type="ARBA" id="ARBA00023303"/>
    </source>
</evidence>
<dbReference type="SUPFAM" id="SSF51206">
    <property type="entry name" value="cAMP-binding domain-like"/>
    <property type="match status" value="1"/>
</dbReference>
<sequence>MDYADILAQVPLFAPMKKRELKKIAEAVEELAYEPGEMVITEGERDARLFVLLEGEVEVIKGLGQPGQRLLARLGPGGYFGEMSVWGDAVRTASVRATDSARMLSLGDFNLRQAMERHPYIAVELLNVMSRRMQQMEERLLGVLGGLVPICASCKNIRQADGSWISVERFVEEHSEADFTHGLCPECKKRLYPELEN</sequence>
<evidence type="ECO:0000256" key="4">
    <source>
        <dbReference type="ARBA" id="ARBA00022989"/>
    </source>
</evidence>
<evidence type="ECO:0000256" key="7">
    <source>
        <dbReference type="ARBA" id="ARBA00023286"/>
    </source>
</evidence>
<evidence type="ECO:0000256" key="1">
    <source>
        <dbReference type="ARBA" id="ARBA00004141"/>
    </source>
</evidence>
<dbReference type="InterPro" id="IPR018488">
    <property type="entry name" value="cNMP-bd_CS"/>
</dbReference>
<dbReference type="SMART" id="SM00100">
    <property type="entry name" value="cNMP"/>
    <property type="match status" value="1"/>
</dbReference>
<dbReference type="AlphaFoldDB" id="A0AAU9E798"/>
<dbReference type="InterPro" id="IPR050866">
    <property type="entry name" value="CNG_cation_channel"/>
</dbReference>